<proteinExistence type="predicted"/>
<name>A0A398CYJ7_9BACL</name>
<evidence type="ECO:0000313" key="1">
    <source>
        <dbReference type="EMBL" id="RIE04301.1"/>
    </source>
</evidence>
<evidence type="ECO:0000313" key="2">
    <source>
        <dbReference type="Proteomes" id="UP000266340"/>
    </source>
</evidence>
<gene>
    <name evidence="1" type="ORF">D3H35_06725</name>
</gene>
<protein>
    <recommendedName>
        <fullName evidence="3">WbqC family protein</fullName>
    </recommendedName>
</protein>
<dbReference type="Proteomes" id="UP000266340">
    <property type="component" value="Unassembled WGS sequence"/>
</dbReference>
<dbReference type="InterPro" id="IPR014985">
    <property type="entry name" value="WbqC"/>
</dbReference>
<accession>A0A398CYJ7</accession>
<dbReference type="EMBL" id="QXJM01000027">
    <property type="protein sequence ID" value="RIE04301.1"/>
    <property type="molecule type" value="Genomic_DNA"/>
</dbReference>
<evidence type="ECO:0008006" key="3">
    <source>
        <dbReference type="Google" id="ProtNLM"/>
    </source>
</evidence>
<reference evidence="1 2" key="1">
    <citation type="submission" date="2018-09" db="EMBL/GenBank/DDBJ databases">
        <title>Cohnella cavernae sp. nov., isolated from a karst cave.</title>
        <authorList>
            <person name="Zhu H."/>
        </authorList>
    </citation>
    <scope>NUCLEOTIDE SEQUENCE [LARGE SCALE GENOMIC DNA]</scope>
    <source>
        <strain evidence="1 2">K2E09-144</strain>
    </source>
</reference>
<comment type="caution">
    <text evidence="1">The sequence shown here is derived from an EMBL/GenBank/DDBJ whole genome shotgun (WGS) entry which is preliminary data.</text>
</comment>
<keyword evidence="2" id="KW-1185">Reference proteome</keyword>
<sequence length="239" mass="28128">MKVAIHQPNYFPWIGYLDKMVKCDQFILLDDVQLSDNDYMHRNRFLDINGNVKYMTIPFQKKDYMKQKYKDIKINNTLDWQKKNAAFLGGNYKNAPYFNEINQLLMPLFNKHYNLLIDAILDSIELLRSVFEINTPMVLQSQLEYNQNSRKSDLVIALCKSCDADTYYSGRGAIEYMDSDQFEENGISIEYQQVNKFEYSQINSKEFIFGVSILDMLFNCGLEKSKQLFWDSIKEGAHI</sequence>
<dbReference type="Pfam" id="PF08889">
    <property type="entry name" value="WbqC"/>
    <property type="match status" value="1"/>
</dbReference>
<dbReference type="OrthoDB" id="3611744at2"/>
<dbReference type="AlphaFoldDB" id="A0A398CYJ7"/>
<organism evidence="1 2">
    <name type="scientific">Cohnella faecalis</name>
    <dbReference type="NCBI Taxonomy" id="2315694"/>
    <lineage>
        <taxon>Bacteria</taxon>
        <taxon>Bacillati</taxon>
        <taxon>Bacillota</taxon>
        <taxon>Bacilli</taxon>
        <taxon>Bacillales</taxon>
        <taxon>Paenibacillaceae</taxon>
        <taxon>Cohnella</taxon>
    </lineage>
</organism>
<dbReference type="RefSeq" id="WP_119148342.1">
    <property type="nucleotide sequence ID" value="NZ_JBHSOV010000042.1"/>
</dbReference>